<dbReference type="PROSITE" id="PS51737">
    <property type="entry name" value="RECOMBINASE_DNA_BIND"/>
    <property type="match status" value="1"/>
</dbReference>
<dbReference type="Gene3D" id="3.90.1750.20">
    <property type="entry name" value="Putative Large Serine Recombinase, Chain B, Domain 2"/>
    <property type="match status" value="1"/>
</dbReference>
<dbReference type="InterPro" id="IPR036162">
    <property type="entry name" value="Resolvase-like_N_sf"/>
</dbReference>
<dbReference type="PANTHER" id="PTHR30461:SF23">
    <property type="entry name" value="DNA RECOMBINASE-RELATED"/>
    <property type="match status" value="1"/>
</dbReference>
<keyword evidence="1" id="KW-0175">Coiled coil</keyword>
<keyword evidence="4" id="KW-1185">Reference proteome</keyword>
<sequence>MATRENVDAPSDWVLYFRKSGPGDKSIEDQERVGRRDIASIGGTVVATFSDNLSASRYRRVQDRPGFQQARKAIQAGKARGLWTFAANRAHRDLDDYVDLRRLCIETGSLWRYGGRTYDLSQTADRRTANADALRAEEYSDDLADAINRGVSLALEDGKPHGRLPRGYRIIRDELTGKPIERRAIPEQAAVIRWAAEQALAGASMHALSKEFGERWATAGGKPFKHGVVDQRLLRRMLINPTYAGLRTHRGEVRRIGTWESILDVGIHQQLVALLTDPKRKLHRGTTPRYLCTHIAECGVCGDGVGARRPTSRVGKPCPPVYRCRLGHVSRRMERVDEHVEELLMQMLETTSVSSMLGETEDGAKVIDRELALIEELRKESTEYVREAARTRMRAELVAVYVDGLDDQIREAEERIAAITGSYASDLLLELAKDPRRKWQDYDLLQRREVLRQTVRIVVMPAPRGGFGQEGPLHVDVFPAGALHRGEGAVSSKGKRWPTWYAEQSGGRDAD</sequence>
<dbReference type="InterPro" id="IPR006119">
    <property type="entry name" value="Resolv_N"/>
</dbReference>
<dbReference type="SMART" id="SM00857">
    <property type="entry name" value="Resolvase"/>
    <property type="match status" value="1"/>
</dbReference>
<reference evidence="4" key="1">
    <citation type="journal article" date="2019" name="Int. J. Syst. Evol. Microbiol.">
        <title>The Global Catalogue of Microorganisms (GCM) 10K type strain sequencing project: providing services to taxonomists for standard genome sequencing and annotation.</title>
        <authorList>
            <consortium name="The Broad Institute Genomics Platform"/>
            <consortium name="The Broad Institute Genome Sequencing Center for Infectious Disease"/>
            <person name="Wu L."/>
            <person name="Ma J."/>
        </authorList>
    </citation>
    <scope>NUCLEOTIDE SEQUENCE [LARGE SCALE GENOMIC DNA]</scope>
    <source>
        <strain evidence="4">CGMCC 4.7204</strain>
    </source>
</reference>
<proteinExistence type="predicted"/>
<comment type="caution">
    <text evidence="3">The sequence shown here is derived from an EMBL/GenBank/DDBJ whole genome shotgun (WGS) entry which is preliminary data.</text>
</comment>
<protein>
    <submittedName>
        <fullName evidence="3">Recombinase family protein</fullName>
    </submittedName>
</protein>
<evidence type="ECO:0000259" key="2">
    <source>
        <dbReference type="PROSITE" id="PS51737"/>
    </source>
</evidence>
<dbReference type="EMBL" id="JBHSBA010000003">
    <property type="protein sequence ID" value="MFC4124872.1"/>
    <property type="molecule type" value="Genomic_DNA"/>
</dbReference>
<evidence type="ECO:0000313" key="3">
    <source>
        <dbReference type="EMBL" id="MFC4124872.1"/>
    </source>
</evidence>
<dbReference type="Gene3D" id="3.40.50.1390">
    <property type="entry name" value="Resolvase, N-terminal catalytic domain"/>
    <property type="match status" value="1"/>
</dbReference>
<dbReference type="InterPro" id="IPR050639">
    <property type="entry name" value="SSR_resolvase"/>
</dbReference>
<dbReference type="InterPro" id="IPR038109">
    <property type="entry name" value="DNA_bind_recomb_sf"/>
</dbReference>
<feature type="domain" description="Recombinase" evidence="2">
    <location>
        <begin position="165"/>
        <end position="281"/>
    </location>
</feature>
<feature type="coiled-coil region" evidence="1">
    <location>
        <begin position="367"/>
        <end position="422"/>
    </location>
</feature>
<dbReference type="Proteomes" id="UP001595767">
    <property type="component" value="Unassembled WGS sequence"/>
</dbReference>
<dbReference type="InterPro" id="IPR011109">
    <property type="entry name" value="DNA_bind_recombinase_dom"/>
</dbReference>
<dbReference type="RefSeq" id="WP_378547656.1">
    <property type="nucleotide sequence ID" value="NZ_JBHSBA010000003.1"/>
</dbReference>
<dbReference type="PANTHER" id="PTHR30461">
    <property type="entry name" value="DNA-INVERTASE FROM LAMBDOID PROPHAGE"/>
    <property type="match status" value="1"/>
</dbReference>
<dbReference type="Pfam" id="PF00239">
    <property type="entry name" value="Resolvase"/>
    <property type="match status" value="1"/>
</dbReference>
<dbReference type="SUPFAM" id="SSF53041">
    <property type="entry name" value="Resolvase-like"/>
    <property type="match status" value="1"/>
</dbReference>
<evidence type="ECO:0000313" key="4">
    <source>
        <dbReference type="Proteomes" id="UP001595767"/>
    </source>
</evidence>
<dbReference type="CDD" id="cd00338">
    <property type="entry name" value="Ser_Recombinase"/>
    <property type="match status" value="1"/>
</dbReference>
<gene>
    <name evidence="3" type="ORF">ACFOW8_08035</name>
</gene>
<evidence type="ECO:0000256" key="1">
    <source>
        <dbReference type="SAM" id="Coils"/>
    </source>
</evidence>
<dbReference type="Pfam" id="PF07508">
    <property type="entry name" value="Recombinase"/>
    <property type="match status" value="1"/>
</dbReference>
<organism evidence="3 4">
    <name type="scientific">Nocardia rhizosphaerae</name>
    <dbReference type="NCBI Taxonomy" id="1691571"/>
    <lineage>
        <taxon>Bacteria</taxon>
        <taxon>Bacillati</taxon>
        <taxon>Actinomycetota</taxon>
        <taxon>Actinomycetes</taxon>
        <taxon>Mycobacteriales</taxon>
        <taxon>Nocardiaceae</taxon>
        <taxon>Nocardia</taxon>
    </lineage>
</organism>
<name>A0ABV8L3M0_9NOCA</name>
<accession>A0ABV8L3M0</accession>